<gene>
    <name evidence="2" type="ORF">SOO65_09780</name>
</gene>
<evidence type="ECO:0000259" key="1">
    <source>
        <dbReference type="PROSITE" id="PS51186"/>
    </source>
</evidence>
<protein>
    <submittedName>
        <fullName evidence="2">GNAT family N-acetyltransferase</fullName>
    </submittedName>
</protein>
<reference evidence="2 3" key="1">
    <citation type="submission" date="2023-11" db="EMBL/GenBank/DDBJ databases">
        <title>Peredibacter starrii A3.12.</title>
        <authorList>
            <person name="Mitchell R.J."/>
        </authorList>
    </citation>
    <scope>NUCLEOTIDE SEQUENCE [LARGE SCALE GENOMIC DNA]</scope>
    <source>
        <strain evidence="2 3">A3.12</strain>
    </source>
</reference>
<keyword evidence="3" id="KW-1185">Reference proteome</keyword>
<dbReference type="RefSeq" id="WP_321399843.1">
    <property type="nucleotide sequence ID" value="NZ_CP139487.1"/>
</dbReference>
<organism evidence="2 3">
    <name type="scientific">Peredibacter starrii</name>
    <dbReference type="NCBI Taxonomy" id="28202"/>
    <lineage>
        <taxon>Bacteria</taxon>
        <taxon>Pseudomonadati</taxon>
        <taxon>Bdellovibrionota</taxon>
        <taxon>Bacteriovoracia</taxon>
        <taxon>Bacteriovoracales</taxon>
        <taxon>Bacteriovoracaceae</taxon>
        <taxon>Peredibacter</taxon>
    </lineage>
</organism>
<dbReference type="InterPro" id="IPR000182">
    <property type="entry name" value="GNAT_dom"/>
</dbReference>
<name>A0AAX4HUI2_9BACT</name>
<dbReference type="SUPFAM" id="SSF55729">
    <property type="entry name" value="Acyl-CoA N-acyltransferases (Nat)"/>
    <property type="match status" value="1"/>
</dbReference>
<sequence length="176" mass="20412">MLETKRLILRPAVLEDAPHLYELNSDFEVVRYTGDSSLKTVLEAETQIKERMFPQFQKYKMGRFSVTLKDGTYLGWCGLRYFPESDEVDLGYRFMKKHWGQGYATEASLVTLKYGFETLNLKRIIAKAMPDNVGSIKVMQKMGMTFRGYHKDPCEPQAWIVYDMTASEFKNKCAES</sequence>
<dbReference type="PANTHER" id="PTHR43792">
    <property type="entry name" value="GNAT FAMILY, PUTATIVE (AFU_ORTHOLOGUE AFUA_3G00765)-RELATED-RELATED"/>
    <property type="match status" value="1"/>
</dbReference>
<dbReference type="Gene3D" id="3.40.630.30">
    <property type="match status" value="1"/>
</dbReference>
<dbReference type="PANTHER" id="PTHR43792:SF1">
    <property type="entry name" value="N-ACETYLTRANSFERASE DOMAIN-CONTAINING PROTEIN"/>
    <property type="match status" value="1"/>
</dbReference>
<dbReference type="KEGG" id="psti:SOO65_09780"/>
<dbReference type="InterPro" id="IPR051531">
    <property type="entry name" value="N-acetyltransferase"/>
</dbReference>
<evidence type="ECO:0000313" key="3">
    <source>
        <dbReference type="Proteomes" id="UP001324634"/>
    </source>
</evidence>
<dbReference type="PROSITE" id="PS51186">
    <property type="entry name" value="GNAT"/>
    <property type="match status" value="1"/>
</dbReference>
<dbReference type="Proteomes" id="UP001324634">
    <property type="component" value="Chromosome"/>
</dbReference>
<dbReference type="Pfam" id="PF13302">
    <property type="entry name" value="Acetyltransf_3"/>
    <property type="match status" value="1"/>
</dbReference>
<accession>A0AAX4HUI2</accession>
<dbReference type="AlphaFoldDB" id="A0AAX4HUI2"/>
<dbReference type="EMBL" id="CP139487">
    <property type="protein sequence ID" value="WPU67041.1"/>
    <property type="molecule type" value="Genomic_DNA"/>
</dbReference>
<feature type="domain" description="N-acetyltransferase" evidence="1">
    <location>
        <begin position="7"/>
        <end position="167"/>
    </location>
</feature>
<evidence type="ECO:0000313" key="2">
    <source>
        <dbReference type="EMBL" id="WPU67041.1"/>
    </source>
</evidence>
<dbReference type="GO" id="GO:0016747">
    <property type="term" value="F:acyltransferase activity, transferring groups other than amino-acyl groups"/>
    <property type="evidence" value="ECO:0007669"/>
    <property type="project" value="InterPro"/>
</dbReference>
<dbReference type="InterPro" id="IPR016181">
    <property type="entry name" value="Acyl_CoA_acyltransferase"/>
</dbReference>
<proteinExistence type="predicted"/>